<dbReference type="AlphaFoldDB" id="A0A3Q9F7Z4"/>
<evidence type="ECO:0000256" key="1">
    <source>
        <dbReference type="SAM" id="SignalP"/>
    </source>
</evidence>
<reference evidence="2 3" key="1">
    <citation type="submission" date="2018-12" db="EMBL/GenBank/DDBJ databases">
        <title>Cadmium resistance mechanism in endophytic bacteria Burkholderia cenocepacia YG-3.</title>
        <authorList>
            <person name="Zhang X."/>
            <person name="Wang X."/>
            <person name="Zhu Y."/>
        </authorList>
    </citation>
    <scope>NUCLEOTIDE SEQUENCE [LARGE SCALE GENOMIC DNA]</scope>
    <source>
        <strain evidence="2 3">YG-3</strain>
    </source>
</reference>
<sequence>MRHLLLPLILSSFLNCLITPPTFAQGADMTEEELSRMTGVDPLWVHITPCLARSTIEQNLARQRADGVTLDQMREQLAIQVASNPDFNRFIANFYGLRQDEIPMEIRQRHVACVSKIIGAPLERVDACYVGNYAPFLQTLFGPNPRAANQLAMRTAYVKCLKDAQERE</sequence>
<dbReference type="EMBL" id="CP034545">
    <property type="protein sequence ID" value="AZQ51153.1"/>
    <property type="molecule type" value="Genomic_DNA"/>
</dbReference>
<gene>
    <name evidence="2" type="ORF">D5R55_09140</name>
</gene>
<accession>A0A3Q9F7Z4</accession>
<feature type="chain" id="PRO_5018714613" description="Secreted protein" evidence="1">
    <location>
        <begin position="25"/>
        <end position="168"/>
    </location>
</feature>
<evidence type="ECO:0008006" key="4">
    <source>
        <dbReference type="Google" id="ProtNLM"/>
    </source>
</evidence>
<feature type="signal peptide" evidence="1">
    <location>
        <begin position="1"/>
        <end position="24"/>
    </location>
</feature>
<keyword evidence="1" id="KW-0732">Signal</keyword>
<protein>
    <recommendedName>
        <fullName evidence="4">Secreted protein</fullName>
    </recommendedName>
</protein>
<evidence type="ECO:0000313" key="2">
    <source>
        <dbReference type="EMBL" id="AZQ51153.1"/>
    </source>
</evidence>
<proteinExistence type="predicted"/>
<organism evidence="2 3">
    <name type="scientific">Burkholderia cenocepacia</name>
    <dbReference type="NCBI Taxonomy" id="95486"/>
    <lineage>
        <taxon>Bacteria</taxon>
        <taxon>Pseudomonadati</taxon>
        <taxon>Pseudomonadota</taxon>
        <taxon>Betaproteobacteria</taxon>
        <taxon>Burkholderiales</taxon>
        <taxon>Burkholderiaceae</taxon>
        <taxon>Burkholderia</taxon>
        <taxon>Burkholderia cepacia complex</taxon>
    </lineage>
</organism>
<evidence type="ECO:0000313" key="3">
    <source>
        <dbReference type="Proteomes" id="UP000277191"/>
    </source>
</evidence>
<dbReference type="Proteomes" id="UP000277191">
    <property type="component" value="Chromosome 1"/>
</dbReference>
<name>A0A3Q9F7Z4_9BURK</name>